<evidence type="ECO:0000313" key="7">
    <source>
        <dbReference type="Proteomes" id="UP000033393"/>
    </source>
</evidence>
<dbReference type="SUPFAM" id="SSF103473">
    <property type="entry name" value="MFS general substrate transporter"/>
    <property type="match status" value="1"/>
</dbReference>
<keyword evidence="7" id="KW-1185">Reference proteome</keyword>
<comment type="caution">
    <text evidence="6">The sequence shown here is derived from an EMBL/GenBank/DDBJ whole genome shotgun (WGS) entry which is preliminary data.</text>
</comment>
<dbReference type="InterPro" id="IPR001958">
    <property type="entry name" value="Tet-R_TetA/multi-R_MdtG-like"/>
</dbReference>
<feature type="transmembrane region" description="Helical" evidence="5">
    <location>
        <begin position="144"/>
        <end position="165"/>
    </location>
</feature>
<evidence type="ECO:0008006" key="8">
    <source>
        <dbReference type="Google" id="ProtNLM"/>
    </source>
</evidence>
<evidence type="ECO:0000256" key="5">
    <source>
        <dbReference type="SAM" id="Phobius"/>
    </source>
</evidence>
<feature type="transmembrane region" description="Helical" evidence="5">
    <location>
        <begin position="45"/>
        <end position="71"/>
    </location>
</feature>
<evidence type="ECO:0000256" key="2">
    <source>
        <dbReference type="ARBA" id="ARBA00022692"/>
    </source>
</evidence>
<protein>
    <recommendedName>
        <fullName evidence="8">MFS transporter</fullName>
    </recommendedName>
</protein>
<dbReference type="Proteomes" id="UP000033393">
    <property type="component" value="Unassembled WGS sequence"/>
</dbReference>
<dbReference type="PRINTS" id="PR01035">
    <property type="entry name" value="TCRTETA"/>
</dbReference>
<dbReference type="GO" id="GO:0016020">
    <property type="term" value="C:membrane"/>
    <property type="evidence" value="ECO:0007669"/>
    <property type="project" value="UniProtKB-SubCell"/>
</dbReference>
<keyword evidence="4 5" id="KW-0472">Membrane</keyword>
<keyword evidence="2 5" id="KW-0812">Transmembrane</keyword>
<feature type="transmembrane region" description="Helical" evidence="5">
    <location>
        <begin position="333"/>
        <end position="357"/>
    </location>
</feature>
<dbReference type="PANTHER" id="PTHR23542:SF1">
    <property type="entry name" value="MAJOR FACILITATOR SUPERFAMILY (MFS) PROFILE DOMAIN-CONTAINING PROTEIN"/>
    <property type="match status" value="1"/>
</dbReference>
<evidence type="ECO:0000256" key="1">
    <source>
        <dbReference type="ARBA" id="ARBA00004141"/>
    </source>
</evidence>
<dbReference type="EMBL" id="JYJG01000279">
    <property type="protein sequence ID" value="KJK43659.1"/>
    <property type="molecule type" value="Genomic_DNA"/>
</dbReference>
<sequence>MATVGYRSIVTKPVLVWTAAALANKLPIAMAPLAFVFLAREMPGGYALGATLAALWVVSEVVGAPLLGVWFNPERARLHLAFGLGAGALAYGALSLGETLPAPALFVLTFLSGFGPAASPGGLRAILTRLVPEEDVSKVLSAEVSLNGLVWAMAPVVVAFVATGVSPGTPMAVAAALDVVAVAVVVFFLPEGRTEEAPPGGTTSTKVLASAWPSYLTAAASMAMVAIVELVLPALVESKGIEVRAVAPLLATFWVAGVLGGYLYGRRTWPASRRVQAFVSLLVTTTALTLVAVAPGAVGIGIALAVGGMFQSAVLVTRNLSLRDALPASAHTAGYALMYATTGVGYSIVAATSALVMTYTSPGVAILGGGAITLVLGVVATVSEGRRPKRS</sequence>
<feature type="transmembrane region" description="Helical" evidence="5">
    <location>
        <begin position="102"/>
        <end position="123"/>
    </location>
</feature>
<keyword evidence="3 5" id="KW-1133">Transmembrane helix</keyword>
<dbReference type="OrthoDB" id="3541730at2"/>
<feature type="transmembrane region" description="Helical" evidence="5">
    <location>
        <begin position="14"/>
        <end position="39"/>
    </location>
</feature>
<feature type="transmembrane region" description="Helical" evidence="5">
    <location>
        <begin position="277"/>
        <end position="294"/>
    </location>
</feature>
<dbReference type="GO" id="GO:0022857">
    <property type="term" value="F:transmembrane transporter activity"/>
    <property type="evidence" value="ECO:0007669"/>
    <property type="project" value="InterPro"/>
</dbReference>
<comment type="subcellular location">
    <subcellularLocation>
        <location evidence="1">Membrane</location>
        <topology evidence="1">Multi-pass membrane protein</topology>
    </subcellularLocation>
</comment>
<dbReference type="InterPro" id="IPR011701">
    <property type="entry name" value="MFS"/>
</dbReference>
<dbReference type="Pfam" id="PF07690">
    <property type="entry name" value="MFS_1"/>
    <property type="match status" value="1"/>
</dbReference>
<feature type="transmembrane region" description="Helical" evidence="5">
    <location>
        <begin position="78"/>
        <end position="96"/>
    </location>
</feature>
<dbReference type="RefSeq" id="WP_045315493.1">
    <property type="nucleotide sequence ID" value="NZ_JYJG01000279.1"/>
</dbReference>
<dbReference type="Gene3D" id="1.20.1250.20">
    <property type="entry name" value="MFS general substrate transporter like domains"/>
    <property type="match status" value="1"/>
</dbReference>
<reference evidence="6 7" key="1">
    <citation type="submission" date="2015-02" db="EMBL/GenBank/DDBJ databases">
        <authorList>
            <person name="Ju K.-S."/>
            <person name="Doroghazi J.R."/>
            <person name="Metcalf W."/>
        </authorList>
    </citation>
    <scope>NUCLEOTIDE SEQUENCE [LARGE SCALE GENOMIC DNA]</scope>
    <source>
        <strain evidence="6 7">NRRL B-16140</strain>
    </source>
</reference>
<name>A0A0F0GJC3_LENAE</name>
<feature type="transmembrane region" description="Helical" evidence="5">
    <location>
        <begin position="171"/>
        <end position="190"/>
    </location>
</feature>
<evidence type="ECO:0000256" key="3">
    <source>
        <dbReference type="ARBA" id="ARBA00022989"/>
    </source>
</evidence>
<dbReference type="AlphaFoldDB" id="A0A0F0GJC3"/>
<proteinExistence type="predicted"/>
<feature type="transmembrane region" description="Helical" evidence="5">
    <location>
        <begin position="245"/>
        <end position="265"/>
    </location>
</feature>
<feature type="transmembrane region" description="Helical" evidence="5">
    <location>
        <begin position="363"/>
        <end position="382"/>
    </location>
</feature>
<dbReference type="PATRIC" id="fig|68170.10.peg.8322"/>
<dbReference type="InterPro" id="IPR036259">
    <property type="entry name" value="MFS_trans_sf"/>
</dbReference>
<evidence type="ECO:0000256" key="4">
    <source>
        <dbReference type="ARBA" id="ARBA00023136"/>
    </source>
</evidence>
<dbReference type="PANTHER" id="PTHR23542">
    <property type="match status" value="1"/>
</dbReference>
<organism evidence="6 7">
    <name type="scientific">Lentzea aerocolonigenes</name>
    <name type="common">Lechevalieria aerocolonigenes</name>
    <name type="synonym">Saccharothrix aerocolonigenes</name>
    <dbReference type="NCBI Taxonomy" id="68170"/>
    <lineage>
        <taxon>Bacteria</taxon>
        <taxon>Bacillati</taxon>
        <taxon>Actinomycetota</taxon>
        <taxon>Actinomycetes</taxon>
        <taxon>Pseudonocardiales</taxon>
        <taxon>Pseudonocardiaceae</taxon>
        <taxon>Lentzea</taxon>
    </lineage>
</organism>
<gene>
    <name evidence="6" type="ORF">UK23_32300</name>
</gene>
<evidence type="ECO:0000313" key="6">
    <source>
        <dbReference type="EMBL" id="KJK43659.1"/>
    </source>
</evidence>
<feature type="transmembrane region" description="Helical" evidence="5">
    <location>
        <begin position="211"/>
        <end position="233"/>
    </location>
</feature>
<accession>A0A0F0GJC3</accession>
<feature type="transmembrane region" description="Helical" evidence="5">
    <location>
        <begin position="300"/>
        <end position="321"/>
    </location>
</feature>